<evidence type="ECO:0000313" key="1">
    <source>
        <dbReference type="EMBL" id="HIX03996.1"/>
    </source>
</evidence>
<dbReference type="PANTHER" id="PTHR34825">
    <property type="entry name" value="CONSERVED PROTEIN, WITH A WEAK D-GALACTARATE DEHYDRATASE/ALTRONATE HYDROLASE DOMAIN"/>
    <property type="match status" value="1"/>
</dbReference>
<dbReference type="EMBL" id="DXFT01000150">
    <property type="protein sequence ID" value="HIX03996.1"/>
    <property type="molecule type" value="Genomic_DNA"/>
</dbReference>
<dbReference type="PANTHER" id="PTHR34825:SF1">
    <property type="entry name" value="AAA-ATPASE-LIKE DOMAIN-CONTAINING PROTEIN"/>
    <property type="match status" value="1"/>
</dbReference>
<dbReference type="Proteomes" id="UP000824202">
    <property type="component" value="Unassembled WGS sequence"/>
</dbReference>
<evidence type="ECO:0000313" key="2">
    <source>
        <dbReference type="Proteomes" id="UP000824202"/>
    </source>
</evidence>
<name>A0A9D1V0R0_9BACT</name>
<gene>
    <name evidence="1" type="ORF">H9863_07780</name>
</gene>
<protein>
    <submittedName>
        <fullName evidence="1">AAA family ATPase</fullName>
    </submittedName>
</protein>
<dbReference type="AlphaFoldDB" id="A0A9D1V0R0"/>
<feature type="non-terminal residue" evidence="1">
    <location>
        <position position="112"/>
    </location>
</feature>
<proteinExistence type="predicted"/>
<organism evidence="1 2">
    <name type="scientific">Candidatus Odoribacter faecigallinarum</name>
    <dbReference type="NCBI Taxonomy" id="2838706"/>
    <lineage>
        <taxon>Bacteria</taxon>
        <taxon>Pseudomonadati</taxon>
        <taxon>Bacteroidota</taxon>
        <taxon>Bacteroidia</taxon>
        <taxon>Bacteroidales</taxon>
        <taxon>Odoribacteraceae</taxon>
        <taxon>Odoribacter</taxon>
    </lineage>
</organism>
<accession>A0A9D1V0R0</accession>
<reference evidence="1" key="2">
    <citation type="submission" date="2021-04" db="EMBL/GenBank/DDBJ databases">
        <authorList>
            <person name="Gilroy R."/>
        </authorList>
    </citation>
    <scope>NUCLEOTIDE SEQUENCE</scope>
    <source>
        <strain evidence="1">23274</strain>
    </source>
</reference>
<sequence>MSLNNLSNISIDNRFASICGITEEELRRDFQEDIRELGEANGMTAEDAARSLKAWFDGYHFSKTGADIYNPFSLLNTFARREFGSYWFETGTPTFLVEVLKRNKYDLHRLTE</sequence>
<reference evidence="1" key="1">
    <citation type="journal article" date="2021" name="PeerJ">
        <title>Extensive microbial diversity within the chicken gut microbiome revealed by metagenomics and culture.</title>
        <authorList>
            <person name="Gilroy R."/>
            <person name="Ravi A."/>
            <person name="Getino M."/>
            <person name="Pursley I."/>
            <person name="Horton D.L."/>
            <person name="Alikhan N.F."/>
            <person name="Baker D."/>
            <person name="Gharbi K."/>
            <person name="Hall N."/>
            <person name="Watson M."/>
            <person name="Adriaenssens E.M."/>
            <person name="Foster-Nyarko E."/>
            <person name="Jarju S."/>
            <person name="Secka A."/>
            <person name="Antonio M."/>
            <person name="Oren A."/>
            <person name="Chaudhuri R.R."/>
            <person name="La Ragione R."/>
            <person name="Hildebrand F."/>
            <person name="Pallen M.J."/>
        </authorList>
    </citation>
    <scope>NUCLEOTIDE SEQUENCE</scope>
    <source>
        <strain evidence="1">23274</strain>
    </source>
</reference>
<comment type="caution">
    <text evidence="1">The sequence shown here is derived from an EMBL/GenBank/DDBJ whole genome shotgun (WGS) entry which is preliminary data.</text>
</comment>